<evidence type="ECO:0000256" key="6">
    <source>
        <dbReference type="ARBA" id="ARBA00035197"/>
    </source>
</evidence>
<evidence type="ECO:0000256" key="1">
    <source>
        <dbReference type="ARBA" id="ARBA00007116"/>
    </source>
</evidence>
<keyword evidence="2 7" id="KW-0699">rRNA-binding</keyword>
<dbReference type="GO" id="GO:0006412">
    <property type="term" value="P:translation"/>
    <property type="evidence" value="ECO:0007669"/>
    <property type="project" value="UniProtKB-UniRule"/>
</dbReference>
<comment type="caution">
    <text evidence="8">The sequence shown here is derived from an EMBL/GenBank/DDBJ whole genome shotgun (WGS) entry which is preliminary data.</text>
</comment>
<dbReference type="GO" id="GO:0008097">
    <property type="term" value="F:5S rRNA binding"/>
    <property type="evidence" value="ECO:0007669"/>
    <property type="project" value="TreeGrafter"/>
</dbReference>
<dbReference type="Proteomes" id="UP000070483">
    <property type="component" value="Unassembled WGS sequence"/>
</dbReference>
<keyword evidence="9" id="KW-1185">Reference proteome</keyword>
<dbReference type="PANTHER" id="PTHR12899:SF3">
    <property type="entry name" value="LARGE RIBOSOMAL SUBUNIT PROTEIN UL18M"/>
    <property type="match status" value="1"/>
</dbReference>
<dbReference type="OrthoDB" id="9810939at2"/>
<comment type="similarity">
    <text evidence="1 7">Belongs to the universal ribosomal protein uL18 family.</text>
</comment>
<accession>A0A134APH6</accession>
<dbReference type="GO" id="GO:0005737">
    <property type="term" value="C:cytoplasm"/>
    <property type="evidence" value="ECO:0007669"/>
    <property type="project" value="UniProtKB-ARBA"/>
</dbReference>
<name>A0A134APH6_9FUSO</name>
<comment type="subunit">
    <text evidence="7">Part of the 50S ribosomal subunit; part of the 5S rRNA/L5/L18/L25 subcomplex. Contacts the 5S and 23S rRNAs.</text>
</comment>
<dbReference type="InterPro" id="IPR057268">
    <property type="entry name" value="Ribosomal_L18"/>
</dbReference>
<keyword evidence="3 7" id="KW-0694">RNA-binding</keyword>
<protein>
    <recommendedName>
        <fullName evidence="6 7">Large ribosomal subunit protein uL18</fullName>
    </recommendedName>
</protein>
<evidence type="ECO:0000256" key="5">
    <source>
        <dbReference type="ARBA" id="ARBA00023274"/>
    </source>
</evidence>
<dbReference type="STRING" id="157687.HMPREF3180_00328"/>
<dbReference type="SUPFAM" id="SSF53137">
    <property type="entry name" value="Translational machinery components"/>
    <property type="match status" value="1"/>
</dbReference>
<dbReference type="InterPro" id="IPR005484">
    <property type="entry name" value="Ribosomal_uL18_bac/plant/anim"/>
</dbReference>
<evidence type="ECO:0000256" key="3">
    <source>
        <dbReference type="ARBA" id="ARBA00022884"/>
    </source>
</evidence>
<evidence type="ECO:0000256" key="4">
    <source>
        <dbReference type="ARBA" id="ARBA00022980"/>
    </source>
</evidence>
<dbReference type="CDD" id="cd00432">
    <property type="entry name" value="Ribosomal_L18_L5e"/>
    <property type="match status" value="1"/>
</dbReference>
<keyword evidence="5 7" id="KW-0687">Ribonucleoprotein</keyword>
<dbReference type="AlphaFoldDB" id="A0A134APH6"/>
<dbReference type="GO" id="GO:0005840">
    <property type="term" value="C:ribosome"/>
    <property type="evidence" value="ECO:0007669"/>
    <property type="project" value="UniProtKB-KW"/>
</dbReference>
<evidence type="ECO:0000256" key="7">
    <source>
        <dbReference type="HAMAP-Rule" id="MF_01337"/>
    </source>
</evidence>
<proteinExistence type="inferred from homology"/>
<reference evidence="9" key="1">
    <citation type="submission" date="2016-01" db="EMBL/GenBank/DDBJ databases">
        <authorList>
            <person name="Mitreva M."/>
            <person name="Pepin K.H."/>
            <person name="Mihindukulasuriya K.A."/>
            <person name="Fulton R."/>
            <person name="Fronick C."/>
            <person name="O'Laughlin M."/>
            <person name="Miner T."/>
            <person name="Herter B."/>
            <person name="Rosa B.A."/>
            <person name="Cordes M."/>
            <person name="Tomlinson C."/>
            <person name="Wollam A."/>
            <person name="Palsikar V.B."/>
            <person name="Mardis E.R."/>
            <person name="Wilson R.K."/>
        </authorList>
    </citation>
    <scope>NUCLEOTIDE SEQUENCE [LARGE SCALE GENOMIC DNA]</scope>
    <source>
        <strain evidence="9">KA00185</strain>
    </source>
</reference>
<dbReference type="Pfam" id="PF00861">
    <property type="entry name" value="Ribosomal_L18p"/>
    <property type="match status" value="1"/>
</dbReference>
<dbReference type="PATRIC" id="fig|157687.3.peg.331"/>
<dbReference type="GO" id="GO:0003735">
    <property type="term" value="F:structural constituent of ribosome"/>
    <property type="evidence" value="ECO:0007669"/>
    <property type="project" value="InterPro"/>
</dbReference>
<dbReference type="PANTHER" id="PTHR12899">
    <property type="entry name" value="39S RIBOSOMAL PROTEIN L18, MITOCHONDRIAL"/>
    <property type="match status" value="1"/>
</dbReference>
<sequence length="120" mass="13240">MVKKLDRNKLRQKKHRSIRKKIVGTAERPRLAVYRSLQNIFVQVIDDTTGNTLVSASTIEKGAKIENGSNIEAAKQVGERIAKKALDKGITAVVFDRGGYIYTGRIKAVADAAREAGLKF</sequence>
<dbReference type="Gene3D" id="3.30.420.100">
    <property type="match status" value="1"/>
</dbReference>
<gene>
    <name evidence="7" type="primary">rplR</name>
    <name evidence="8" type="ORF">HMPREF3180_00328</name>
</gene>
<evidence type="ECO:0000313" key="9">
    <source>
        <dbReference type="Proteomes" id="UP000070483"/>
    </source>
</evidence>
<evidence type="ECO:0000313" key="8">
    <source>
        <dbReference type="EMBL" id="KXB69588.1"/>
    </source>
</evidence>
<dbReference type="FunFam" id="3.30.420.100:FF:000001">
    <property type="entry name" value="50S ribosomal protein L18"/>
    <property type="match status" value="1"/>
</dbReference>
<comment type="function">
    <text evidence="7">This is one of the proteins that bind and probably mediate the attachment of the 5S RNA into the large ribosomal subunit, where it forms part of the central protuberance.</text>
</comment>
<dbReference type="HAMAP" id="MF_01337_B">
    <property type="entry name" value="Ribosomal_uL18_B"/>
    <property type="match status" value="1"/>
</dbReference>
<dbReference type="NCBIfam" id="TIGR00060">
    <property type="entry name" value="L18_bact"/>
    <property type="match status" value="1"/>
</dbReference>
<evidence type="ECO:0000256" key="2">
    <source>
        <dbReference type="ARBA" id="ARBA00022730"/>
    </source>
</evidence>
<dbReference type="GO" id="GO:1990904">
    <property type="term" value="C:ribonucleoprotein complex"/>
    <property type="evidence" value="ECO:0007669"/>
    <property type="project" value="UniProtKB-KW"/>
</dbReference>
<keyword evidence="4 7" id="KW-0689">Ribosomal protein</keyword>
<dbReference type="EMBL" id="LSDD01000021">
    <property type="protein sequence ID" value="KXB69588.1"/>
    <property type="molecule type" value="Genomic_DNA"/>
</dbReference>
<organism evidence="8 9">
    <name type="scientific">Leptotrichia wadei</name>
    <dbReference type="NCBI Taxonomy" id="157687"/>
    <lineage>
        <taxon>Bacteria</taxon>
        <taxon>Fusobacteriati</taxon>
        <taxon>Fusobacteriota</taxon>
        <taxon>Fusobacteriia</taxon>
        <taxon>Fusobacteriales</taxon>
        <taxon>Leptotrichiaceae</taxon>
        <taxon>Leptotrichia</taxon>
    </lineage>
</organism>
<dbReference type="RefSeq" id="WP_060917345.1">
    <property type="nucleotide sequence ID" value="NZ_KQ960015.1"/>
</dbReference>
<dbReference type="InterPro" id="IPR004389">
    <property type="entry name" value="Ribosomal_uL18_bac-type"/>
</dbReference>